<proteinExistence type="predicted"/>
<feature type="region of interest" description="Disordered" evidence="1">
    <location>
        <begin position="17"/>
        <end position="63"/>
    </location>
</feature>
<accession>A0A9W9ZJM2</accession>
<feature type="compositionally biased region" description="Low complexity" evidence="1">
    <location>
        <begin position="25"/>
        <end position="40"/>
    </location>
</feature>
<dbReference type="AlphaFoldDB" id="A0A9W9ZJM2"/>
<name>A0A9W9ZJM2_9CNID</name>
<reference evidence="2" key="1">
    <citation type="submission" date="2023-01" db="EMBL/GenBank/DDBJ databases">
        <title>Genome assembly of the deep-sea coral Lophelia pertusa.</title>
        <authorList>
            <person name="Herrera S."/>
            <person name="Cordes E."/>
        </authorList>
    </citation>
    <scope>NUCLEOTIDE SEQUENCE</scope>
    <source>
        <strain evidence="2">USNM1676648</strain>
        <tissue evidence="2">Polyp</tissue>
    </source>
</reference>
<evidence type="ECO:0000256" key="1">
    <source>
        <dbReference type="SAM" id="MobiDB-lite"/>
    </source>
</evidence>
<organism evidence="2 3">
    <name type="scientific">Desmophyllum pertusum</name>
    <dbReference type="NCBI Taxonomy" id="174260"/>
    <lineage>
        <taxon>Eukaryota</taxon>
        <taxon>Metazoa</taxon>
        <taxon>Cnidaria</taxon>
        <taxon>Anthozoa</taxon>
        <taxon>Hexacorallia</taxon>
        <taxon>Scleractinia</taxon>
        <taxon>Caryophylliina</taxon>
        <taxon>Caryophylliidae</taxon>
        <taxon>Desmophyllum</taxon>
    </lineage>
</organism>
<dbReference type="Proteomes" id="UP001163046">
    <property type="component" value="Unassembled WGS sequence"/>
</dbReference>
<dbReference type="EMBL" id="MU825936">
    <property type="protein sequence ID" value="KAJ7382144.1"/>
    <property type="molecule type" value="Genomic_DNA"/>
</dbReference>
<sequence>METKEALDKSEKIRMELKDIGDPGSEASSPNSSENPLEAAVKARRKDKEEEKETGTCYVGYTL</sequence>
<protein>
    <submittedName>
        <fullName evidence="2">Uncharacterized protein</fullName>
    </submittedName>
</protein>
<keyword evidence="3" id="KW-1185">Reference proteome</keyword>
<gene>
    <name evidence="2" type="ORF">OS493_036694</name>
</gene>
<evidence type="ECO:0000313" key="3">
    <source>
        <dbReference type="Proteomes" id="UP001163046"/>
    </source>
</evidence>
<evidence type="ECO:0000313" key="2">
    <source>
        <dbReference type="EMBL" id="KAJ7382144.1"/>
    </source>
</evidence>
<comment type="caution">
    <text evidence="2">The sequence shown here is derived from an EMBL/GenBank/DDBJ whole genome shotgun (WGS) entry which is preliminary data.</text>
</comment>